<evidence type="ECO:0000313" key="6">
    <source>
        <dbReference type="RefSeq" id="XP_014483154.1"/>
    </source>
</evidence>
<evidence type="ECO:0000256" key="3">
    <source>
        <dbReference type="ARBA" id="ARBA00023140"/>
    </source>
</evidence>
<reference evidence="6" key="1">
    <citation type="submission" date="2025-08" db="UniProtKB">
        <authorList>
            <consortium name="RefSeq"/>
        </authorList>
    </citation>
    <scope>IDENTIFICATION</scope>
</reference>
<evidence type="ECO:0000313" key="5">
    <source>
        <dbReference type="Proteomes" id="UP000515204"/>
    </source>
</evidence>
<dbReference type="PANTHER" id="PTHR12652">
    <property type="entry name" value="PEROXISOMAL BIOGENESIS FACTOR 11"/>
    <property type="match status" value="1"/>
</dbReference>
<evidence type="ECO:0000256" key="4">
    <source>
        <dbReference type="ARBA" id="ARBA00046271"/>
    </source>
</evidence>
<proteinExistence type="predicted"/>
<dbReference type="Pfam" id="PF05648">
    <property type="entry name" value="PEX11"/>
    <property type="match status" value="1"/>
</dbReference>
<dbReference type="Proteomes" id="UP000515204">
    <property type="component" value="Unplaced"/>
</dbReference>
<evidence type="ECO:0000256" key="2">
    <source>
        <dbReference type="ARBA" id="ARBA00023136"/>
    </source>
</evidence>
<accession>A0A6P3XYT9</accession>
<evidence type="ECO:0000256" key="1">
    <source>
        <dbReference type="ARBA" id="ARBA00022593"/>
    </source>
</evidence>
<dbReference type="CTD" id="36758"/>
<dbReference type="OrthoDB" id="411017at2759"/>
<dbReference type="GeneID" id="106748803"/>
<protein>
    <submittedName>
        <fullName evidence="6">Peroxisomal membrane protein 11B</fullName>
    </submittedName>
</protein>
<keyword evidence="1" id="KW-0962">Peroxisome biogenesis</keyword>
<name>A0A6P3XYT9_DINQU</name>
<comment type="subcellular location">
    <subcellularLocation>
        <location evidence="4">Peroxisome membrane</location>
    </subcellularLocation>
</comment>
<dbReference type="RefSeq" id="XP_014483154.1">
    <property type="nucleotide sequence ID" value="XM_014627668.1"/>
</dbReference>
<sequence>MDIVIRLNNQTAGRDRLIRLLQYGCRASSYYVKNSHCTKQVEILKSLEFTFSSFRRLLRLGRCLDSLYQAVEMTKYSELIVKITLTMAKLMNALYLLADHFIWVGRMGIMKVNLTKWNRVANRYWLVSIIMNLLRDIYEIFKIFEHEQMYSRMQSRNILKRHYIPFYLKLHKTVVLDTIKNGCDLFIPLTALGHVRFTPGTVGILGMISSLIGLYTIIDPYSKICPS</sequence>
<keyword evidence="2" id="KW-0472">Membrane</keyword>
<dbReference type="AlphaFoldDB" id="A0A6P3XYT9"/>
<dbReference type="InterPro" id="IPR008733">
    <property type="entry name" value="PEX11"/>
</dbReference>
<dbReference type="GO" id="GO:0016559">
    <property type="term" value="P:peroxisome fission"/>
    <property type="evidence" value="ECO:0007669"/>
    <property type="project" value="InterPro"/>
</dbReference>
<gene>
    <name evidence="6" type="primary">LOC106748803</name>
</gene>
<dbReference type="KEGG" id="dqu:106748803"/>
<dbReference type="PANTHER" id="PTHR12652:SF50">
    <property type="entry name" value="PEROXIN 11"/>
    <property type="match status" value="1"/>
</dbReference>
<keyword evidence="3" id="KW-0576">Peroxisome</keyword>
<keyword evidence="5" id="KW-1185">Reference proteome</keyword>
<organism evidence="5 6">
    <name type="scientific">Dinoponera quadriceps</name>
    <name type="common">South American ant</name>
    <dbReference type="NCBI Taxonomy" id="609295"/>
    <lineage>
        <taxon>Eukaryota</taxon>
        <taxon>Metazoa</taxon>
        <taxon>Ecdysozoa</taxon>
        <taxon>Arthropoda</taxon>
        <taxon>Hexapoda</taxon>
        <taxon>Insecta</taxon>
        <taxon>Pterygota</taxon>
        <taxon>Neoptera</taxon>
        <taxon>Endopterygota</taxon>
        <taxon>Hymenoptera</taxon>
        <taxon>Apocrita</taxon>
        <taxon>Aculeata</taxon>
        <taxon>Formicoidea</taxon>
        <taxon>Formicidae</taxon>
        <taxon>Ponerinae</taxon>
        <taxon>Ponerini</taxon>
        <taxon>Dinoponera</taxon>
    </lineage>
</organism>
<dbReference type="GO" id="GO:0005778">
    <property type="term" value="C:peroxisomal membrane"/>
    <property type="evidence" value="ECO:0007669"/>
    <property type="project" value="UniProtKB-SubCell"/>
</dbReference>